<evidence type="ECO:0000313" key="1">
    <source>
        <dbReference type="EMBL" id="MBX66735.1"/>
    </source>
</evidence>
<dbReference type="EMBL" id="GGEC01086251">
    <property type="protein sequence ID" value="MBX66735.1"/>
    <property type="molecule type" value="Transcribed_RNA"/>
</dbReference>
<organism evidence="1">
    <name type="scientific">Rhizophora mucronata</name>
    <name type="common">Asiatic mangrove</name>
    <dbReference type="NCBI Taxonomy" id="61149"/>
    <lineage>
        <taxon>Eukaryota</taxon>
        <taxon>Viridiplantae</taxon>
        <taxon>Streptophyta</taxon>
        <taxon>Embryophyta</taxon>
        <taxon>Tracheophyta</taxon>
        <taxon>Spermatophyta</taxon>
        <taxon>Magnoliopsida</taxon>
        <taxon>eudicotyledons</taxon>
        <taxon>Gunneridae</taxon>
        <taxon>Pentapetalae</taxon>
        <taxon>rosids</taxon>
        <taxon>fabids</taxon>
        <taxon>Malpighiales</taxon>
        <taxon>Rhizophoraceae</taxon>
        <taxon>Rhizophora</taxon>
    </lineage>
</organism>
<proteinExistence type="predicted"/>
<protein>
    <submittedName>
        <fullName evidence="1">Uncharacterized protein</fullName>
    </submittedName>
</protein>
<dbReference type="AlphaFoldDB" id="A0A2P2QIK1"/>
<name>A0A2P2QIK1_RHIMU</name>
<sequence>MTQVCRKLTSSSPATFMFENHGLDWLNQSR</sequence>
<reference evidence="1" key="1">
    <citation type="submission" date="2018-02" db="EMBL/GenBank/DDBJ databases">
        <title>Rhizophora mucronata_Transcriptome.</title>
        <authorList>
            <person name="Meera S.P."/>
            <person name="Sreeshan A."/>
            <person name="Augustine A."/>
        </authorList>
    </citation>
    <scope>NUCLEOTIDE SEQUENCE</scope>
    <source>
        <tissue evidence="1">Leaf</tissue>
    </source>
</reference>
<accession>A0A2P2QIK1</accession>